<name>A0A1A6AE27_9TREE</name>
<dbReference type="AlphaFoldDB" id="A0A1A6AE27"/>
<dbReference type="VEuPathDB" id="FungiDB:I303_00089"/>
<reference evidence="2" key="1">
    <citation type="submission" date="2013-07" db="EMBL/GenBank/DDBJ databases">
        <title>The Genome Sequence of Cryptococcus dejecticola CBS10117.</title>
        <authorList>
            <consortium name="The Broad Institute Genome Sequencing Platform"/>
            <person name="Cuomo C."/>
            <person name="Litvintseva A."/>
            <person name="Chen Y."/>
            <person name="Heitman J."/>
            <person name="Sun S."/>
            <person name="Springer D."/>
            <person name="Dromer F."/>
            <person name="Young S.K."/>
            <person name="Zeng Q."/>
            <person name="Gargeya S."/>
            <person name="Fitzgerald M."/>
            <person name="Abouelleil A."/>
            <person name="Alvarado L."/>
            <person name="Berlin A.M."/>
            <person name="Chapman S.B."/>
            <person name="Dewar J."/>
            <person name="Goldberg J."/>
            <person name="Griggs A."/>
            <person name="Gujja S."/>
            <person name="Hansen M."/>
            <person name="Howarth C."/>
            <person name="Imamovic A."/>
            <person name="Larimer J."/>
            <person name="McCowan C."/>
            <person name="Murphy C."/>
            <person name="Pearson M."/>
            <person name="Priest M."/>
            <person name="Roberts A."/>
            <person name="Saif S."/>
            <person name="Shea T."/>
            <person name="Sykes S."/>
            <person name="Wortman J."/>
            <person name="Nusbaum C."/>
            <person name="Birren B."/>
        </authorList>
    </citation>
    <scope>NUCLEOTIDE SEQUENCE [LARGE SCALE GENOMIC DNA]</scope>
    <source>
        <strain evidence="2">CBS 10117</strain>
    </source>
</reference>
<dbReference type="GeneID" id="28963788"/>
<proteinExistence type="predicted"/>
<evidence type="ECO:0000313" key="3">
    <source>
        <dbReference type="EMBL" id="WWC57557.1"/>
    </source>
</evidence>
<keyword evidence="1" id="KW-0732">Signal</keyword>
<reference evidence="3" key="2">
    <citation type="submission" date="2013-07" db="EMBL/GenBank/DDBJ databases">
        <authorList>
            <consortium name="The Broad Institute Genome Sequencing Platform"/>
            <person name="Cuomo C."/>
            <person name="Litvintseva A."/>
            <person name="Chen Y."/>
            <person name="Heitman J."/>
            <person name="Sun S."/>
            <person name="Springer D."/>
            <person name="Dromer F."/>
            <person name="Young S.K."/>
            <person name="Zeng Q."/>
            <person name="Gargeya S."/>
            <person name="Fitzgerald M."/>
            <person name="Abouelleil A."/>
            <person name="Alvarado L."/>
            <person name="Berlin A.M."/>
            <person name="Chapman S.B."/>
            <person name="Dewar J."/>
            <person name="Goldberg J."/>
            <person name="Griggs A."/>
            <person name="Gujja S."/>
            <person name="Hansen M."/>
            <person name="Howarth C."/>
            <person name="Imamovic A."/>
            <person name="Larimer J."/>
            <person name="McCowan C."/>
            <person name="Murphy C."/>
            <person name="Pearson M."/>
            <person name="Priest M."/>
            <person name="Roberts A."/>
            <person name="Saif S."/>
            <person name="Shea T."/>
            <person name="Sykes S."/>
            <person name="Wortman J."/>
            <person name="Nusbaum C."/>
            <person name="Birren B."/>
        </authorList>
    </citation>
    <scope>NUCLEOTIDE SEQUENCE</scope>
    <source>
        <strain evidence="3">CBS 10117</strain>
    </source>
</reference>
<evidence type="ECO:0000313" key="2">
    <source>
        <dbReference type="EMBL" id="OBR88278.1"/>
    </source>
</evidence>
<dbReference type="Proteomes" id="UP000078595">
    <property type="component" value="Chromosome 1"/>
</dbReference>
<feature type="signal peptide" evidence="1">
    <location>
        <begin position="1"/>
        <end position="19"/>
    </location>
</feature>
<reference evidence="3" key="3">
    <citation type="submission" date="2024-02" db="EMBL/GenBank/DDBJ databases">
        <title>Comparative genomics of Cryptococcus and Kwoniella reveals pathogenesis evolution and contrasting modes of karyotype evolution via chromosome fusion or intercentromeric recombination.</title>
        <authorList>
            <person name="Coelho M.A."/>
            <person name="David-Palma M."/>
            <person name="Shea T."/>
            <person name="Bowers K."/>
            <person name="McGinley-Smith S."/>
            <person name="Mohammad A.W."/>
            <person name="Gnirke A."/>
            <person name="Yurkov A.M."/>
            <person name="Nowrousian M."/>
            <person name="Sun S."/>
            <person name="Cuomo C.A."/>
            <person name="Heitman J."/>
        </authorList>
    </citation>
    <scope>NUCLEOTIDE SEQUENCE</scope>
    <source>
        <strain evidence="3">CBS 10117</strain>
    </source>
</reference>
<gene>
    <name evidence="2" type="ORF">I303_00089</name>
    <name evidence="3" type="ORF">I303_100089</name>
</gene>
<sequence>MSLLLAGVLLVSSSTSTLGQGIGKRENDVRVWNGRPRCSDIRASTASSWLPAAMCALAKSSERIQTKIIENLDDDDPEKDKEYPQKLRIHIFNQDLTPWSHDCAYDEIGWDDSNGLNWWTAPIHQAVIKQDGGWYINKETNDFQSDNTVTWDPALGLRILTGIESQVKVKGKDFTDSIDDEKDEGIDKAWSWLKANADRSPMIITTRPYKDDDDPGLVALNAKQCYTVMTTAHDGQGDWIELFDPFANKQEWYKWADVVQDLDQIGHLKDFASV</sequence>
<dbReference type="EMBL" id="KI894027">
    <property type="protein sequence ID" value="OBR88278.1"/>
    <property type="molecule type" value="Genomic_DNA"/>
</dbReference>
<dbReference type="EMBL" id="CP144530">
    <property type="protein sequence ID" value="WWC57557.1"/>
    <property type="molecule type" value="Genomic_DNA"/>
</dbReference>
<keyword evidence="4" id="KW-1185">Reference proteome</keyword>
<organism evidence="2">
    <name type="scientific">Kwoniella dejecticola CBS 10117</name>
    <dbReference type="NCBI Taxonomy" id="1296121"/>
    <lineage>
        <taxon>Eukaryota</taxon>
        <taxon>Fungi</taxon>
        <taxon>Dikarya</taxon>
        <taxon>Basidiomycota</taxon>
        <taxon>Agaricomycotina</taxon>
        <taxon>Tremellomycetes</taxon>
        <taxon>Tremellales</taxon>
        <taxon>Cryptococcaceae</taxon>
        <taxon>Kwoniella</taxon>
    </lineage>
</organism>
<evidence type="ECO:0008006" key="5">
    <source>
        <dbReference type="Google" id="ProtNLM"/>
    </source>
</evidence>
<feature type="chain" id="PRO_5008342324" description="Calpain catalytic domain-containing protein" evidence="1">
    <location>
        <begin position="20"/>
        <end position="274"/>
    </location>
</feature>
<protein>
    <recommendedName>
        <fullName evidence="5">Calpain catalytic domain-containing protein</fullName>
    </recommendedName>
</protein>
<accession>A0A1A6AE27</accession>
<dbReference type="RefSeq" id="XP_018266120.1">
    <property type="nucleotide sequence ID" value="XM_018403466.1"/>
</dbReference>
<evidence type="ECO:0000256" key="1">
    <source>
        <dbReference type="SAM" id="SignalP"/>
    </source>
</evidence>
<evidence type="ECO:0000313" key="4">
    <source>
        <dbReference type="Proteomes" id="UP000078595"/>
    </source>
</evidence>
<dbReference type="KEGG" id="kdj:28963788"/>